<dbReference type="OrthoDB" id="3365698at2759"/>
<reference evidence="1 2" key="1">
    <citation type="journal article" date="2016" name="Mol. Biol. Evol.">
        <title>Comparative Genomics of Early-Diverging Mushroom-Forming Fungi Provides Insights into the Origins of Lignocellulose Decay Capabilities.</title>
        <authorList>
            <person name="Nagy L.G."/>
            <person name="Riley R."/>
            <person name="Tritt A."/>
            <person name="Adam C."/>
            <person name="Daum C."/>
            <person name="Floudas D."/>
            <person name="Sun H."/>
            <person name="Yadav J.S."/>
            <person name="Pangilinan J."/>
            <person name="Larsson K.H."/>
            <person name="Matsuura K."/>
            <person name="Barry K."/>
            <person name="Labutti K."/>
            <person name="Kuo R."/>
            <person name="Ohm R.A."/>
            <person name="Bhattacharya S.S."/>
            <person name="Shirouzu T."/>
            <person name="Yoshinaga Y."/>
            <person name="Martin F.M."/>
            <person name="Grigoriev I.V."/>
            <person name="Hibbett D.S."/>
        </authorList>
    </citation>
    <scope>NUCLEOTIDE SEQUENCE [LARGE SCALE GENOMIC DNA]</scope>
    <source>
        <strain evidence="1 2">HHB12029</strain>
    </source>
</reference>
<dbReference type="InterPro" id="IPR032675">
    <property type="entry name" value="LRR_dom_sf"/>
</dbReference>
<evidence type="ECO:0000313" key="1">
    <source>
        <dbReference type="EMBL" id="KZV93158.1"/>
    </source>
</evidence>
<dbReference type="Gene3D" id="3.80.10.10">
    <property type="entry name" value="Ribonuclease Inhibitor"/>
    <property type="match status" value="1"/>
</dbReference>
<dbReference type="EMBL" id="KV425994">
    <property type="protein sequence ID" value="KZV93158.1"/>
    <property type="molecule type" value="Genomic_DNA"/>
</dbReference>
<proteinExistence type="predicted"/>
<gene>
    <name evidence="1" type="ORF">EXIGLDRAFT_717501</name>
</gene>
<dbReference type="InParanoid" id="A0A165IB34"/>
<dbReference type="SUPFAM" id="SSF52047">
    <property type="entry name" value="RNI-like"/>
    <property type="match status" value="1"/>
</dbReference>
<keyword evidence="2" id="KW-1185">Reference proteome</keyword>
<dbReference type="Proteomes" id="UP000077266">
    <property type="component" value="Unassembled WGS sequence"/>
</dbReference>
<name>A0A165IB34_EXIGL</name>
<dbReference type="AlphaFoldDB" id="A0A165IB34"/>
<organism evidence="1 2">
    <name type="scientific">Exidia glandulosa HHB12029</name>
    <dbReference type="NCBI Taxonomy" id="1314781"/>
    <lineage>
        <taxon>Eukaryota</taxon>
        <taxon>Fungi</taxon>
        <taxon>Dikarya</taxon>
        <taxon>Basidiomycota</taxon>
        <taxon>Agaricomycotina</taxon>
        <taxon>Agaricomycetes</taxon>
        <taxon>Auriculariales</taxon>
        <taxon>Exidiaceae</taxon>
        <taxon>Exidia</taxon>
    </lineage>
</organism>
<evidence type="ECO:0000313" key="2">
    <source>
        <dbReference type="Proteomes" id="UP000077266"/>
    </source>
</evidence>
<feature type="non-terminal residue" evidence="1">
    <location>
        <position position="298"/>
    </location>
</feature>
<protein>
    <recommendedName>
        <fullName evidence="3">F-box domain-containing protein</fullName>
    </recommendedName>
</protein>
<accession>A0A165IB34</accession>
<sequence>MIFLEAVEAARGVTEGFAFDLAATCSRWRTISLHSPRIWTSVQCTLDKVDDEASERHWAAYLQTFLDRACQLPLDVYLDYNGGNCPLHIDLLTTIRALFRRSRTFEFATSHAFDDDEVVGFLSEEAPHLTRLSVNRGDRLDDGFVDDEIFELTLALCAPRLVTFDFYGFALHFATDQRSPSVEKAKLYLAGGQPSDIPALITNFPRLVELDLTVDTDLSLSTFVLVQHLRHLRLFMLAGSFDMGVVQSLRLPTLQTAHISISESDSFAQNVLGAFIASCLATVEVLRLDFDLVPGAAW</sequence>
<evidence type="ECO:0008006" key="3">
    <source>
        <dbReference type="Google" id="ProtNLM"/>
    </source>
</evidence>